<evidence type="ECO:0000313" key="2">
    <source>
        <dbReference type="Proteomes" id="UP000018168"/>
    </source>
</evidence>
<dbReference type="SUPFAM" id="SSF55729">
    <property type="entry name" value="Acyl-CoA N-acyltransferases (Nat)"/>
    <property type="match status" value="1"/>
</dbReference>
<dbReference type="Proteomes" id="UP000018168">
    <property type="component" value="Unassembled WGS sequence"/>
</dbReference>
<reference evidence="1" key="1">
    <citation type="submission" date="2012-11" db="EMBL/GenBank/DDBJ databases">
        <title>Dependencies among metagenomic species, viruses, plasmids and units of genetic variation.</title>
        <authorList>
            <person name="Nielsen H.B."/>
            <person name="Almeida M."/>
            <person name="Juncker A.S."/>
            <person name="Rasmussen S."/>
            <person name="Li J."/>
            <person name="Sunagawa S."/>
            <person name="Plichta D."/>
            <person name="Gautier L."/>
            <person name="Le Chatelier E."/>
            <person name="Peletier E."/>
            <person name="Bonde I."/>
            <person name="Nielsen T."/>
            <person name="Manichanh C."/>
            <person name="Arumugam M."/>
            <person name="Batto J."/>
            <person name="Santos M.B.Q.D."/>
            <person name="Blom N."/>
            <person name="Borruel N."/>
            <person name="Burgdorf K.S."/>
            <person name="Boumezbeur F."/>
            <person name="Casellas F."/>
            <person name="Dore J."/>
            <person name="Guarner F."/>
            <person name="Hansen T."/>
            <person name="Hildebrand F."/>
            <person name="Kaas R.S."/>
            <person name="Kennedy S."/>
            <person name="Kristiansen K."/>
            <person name="Kultima J.R."/>
            <person name="Leonard P."/>
            <person name="Levenez F."/>
            <person name="Lund O."/>
            <person name="Moumen B."/>
            <person name="Le Paslier D."/>
            <person name="Pons N."/>
            <person name="Pedersen O."/>
            <person name="Prifti E."/>
            <person name="Qin J."/>
            <person name="Raes J."/>
            <person name="Tap J."/>
            <person name="Tims S."/>
            <person name="Ussery D.W."/>
            <person name="Yamada T."/>
            <person name="MetaHit consortium"/>
            <person name="Renault P."/>
            <person name="Sicheritz-Ponten T."/>
            <person name="Bork P."/>
            <person name="Wang J."/>
            <person name="Brunak S."/>
            <person name="Ehrlich S.D."/>
        </authorList>
    </citation>
    <scope>NUCLEOTIDE SEQUENCE [LARGE SCALE GENOMIC DNA]</scope>
</reference>
<protein>
    <recommendedName>
        <fullName evidence="3">N-acetyltransferase domain-containing protein</fullName>
    </recommendedName>
</protein>
<accession>R6N2H6</accession>
<name>R6N2H6_9FIRM</name>
<evidence type="ECO:0000313" key="1">
    <source>
        <dbReference type="EMBL" id="CDC06208.1"/>
    </source>
</evidence>
<proteinExistence type="predicted"/>
<evidence type="ECO:0008006" key="3">
    <source>
        <dbReference type="Google" id="ProtNLM"/>
    </source>
</evidence>
<comment type="caution">
    <text evidence="1">The sequence shown here is derived from an EMBL/GenBank/DDBJ whole genome shotgun (WGS) entry which is preliminary data.</text>
</comment>
<dbReference type="EMBL" id="CBEP010000147">
    <property type="protein sequence ID" value="CDC06208.1"/>
    <property type="molecule type" value="Genomic_DNA"/>
</dbReference>
<dbReference type="AlphaFoldDB" id="R6N2H6"/>
<gene>
    <name evidence="1" type="ORF">BN578_01340</name>
</gene>
<dbReference type="Gene3D" id="3.40.630.30">
    <property type="match status" value="1"/>
</dbReference>
<organism evidence="1 2">
    <name type="scientific">[Clostridium] leptum CAG:27</name>
    <dbReference type="NCBI Taxonomy" id="1263068"/>
    <lineage>
        <taxon>Bacteria</taxon>
        <taxon>Bacillati</taxon>
        <taxon>Bacillota</taxon>
        <taxon>Clostridia</taxon>
        <taxon>Eubacteriales</taxon>
        <taxon>Oscillospiraceae</taxon>
        <taxon>Oscillospiraceae incertae sedis</taxon>
    </lineage>
</organism>
<sequence>MEMTILKDFQKSIIDFDCENTEINKYFKEKALDDFDAVPFVFTNQDSPIIAMASLSCSSIIFEIHNKLSLYPAVEIKMFAVNKVFQHKKCPEYDYSENWSTHCLDKLINHIYTFTENHCGASRIVLYSVPDAVSFYEKNGFKHFEEFMRPQDKLYLEGCTPLYMTL</sequence>
<dbReference type="InterPro" id="IPR016181">
    <property type="entry name" value="Acyl_CoA_acyltransferase"/>
</dbReference>